<reference evidence="2" key="1">
    <citation type="journal article" date="2014" name="Int. J. Syst. Evol. Microbiol.">
        <title>Complete genome sequence of Corynebacterium casei LMG S-19264T (=DSM 44701T), isolated from a smear-ripened cheese.</title>
        <authorList>
            <consortium name="US DOE Joint Genome Institute (JGI-PGF)"/>
            <person name="Walter F."/>
            <person name="Albersmeier A."/>
            <person name="Kalinowski J."/>
            <person name="Ruckert C."/>
        </authorList>
    </citation>
    <scope>NUCLEOTIDE SEQUENCE</scope>
    <source>
        <strain evidence="2">CGMCC 1.12698</strain>
    </source>
</reference>
<organism evidence="2 3">
    <name type="scientific">Priestia taiwanensis</name>
    <dbReference type="NCBI Taxonomy" id="1347902"/>
    <lineage>
        <taxon>Bacteria</taxon>
        <taxon>Bacillati</taxon>
        <taxon>Bacillota</taxon>
        <taxon>Bacilli</taxon>
        <taxon>Bacillales</taxon>
        <taxon>Bacillaceae</taxon>
        <taxon>Priestia</taxon>
    </lineage>
</organism>
<evidence type="ECO:0000313" key="2">
    <source>
        <dbReference type="EMBL" id="GGE82586.1"/>
    </source>
</evidence>
<dbReference type="Pfam" id="PF01370">
    <property type="entry name" value="Epimerase"/>
    <property type="match status" value="1"/>
</dbReference>
<name>A0A917AY39_9BACI</name>
<dbReference type="InterPro" id="IPR036291">
    <property type="entry name" value="NAD(P)-bd_dom_sf"/>
</dbReference>
<dbReference type="SUPFAM" id="SSF51735">
    <property type="entry name" value="NAD(P)-binding Rossmann-fold domains"/>
    <property type="match status" value="1"/>
</dbReference>
<comment type="caution">
    <text evidence="2">The sequence shown here is derived from an EMBL/GenBank/DDBJ whole genome shotgun (WGS) entry which is preliminary data.</text>
</comment>
<evidence type="ECO:0000259" key="1">
    <source>
        <dbReference type="Pfam" id="PF01370"/>
    </source>
</evidence>
<dbReference type="Gene3D" id="3.40.50.720">
    <property type="entry name" value="NAD(P)-binding Rossmann-like Domain"/>
    <property type="match status" value="1"/>
</dbReference>
<dbReference type="AlphaFoldDB" id="A0A917AY39"/>
<dbReference type="InterPro" id="IPR001509">
    <property type="entry name" value="Epimerase_deHydtase"/>
</dbReference>
<feature type="domain" description="NAD-dependent epimerase/dehydratase" evidence="1">
    <location>
        <begin position="3"/>
        <end position="219"/>
    </location>
</feature>
<gene>
    <name evidence="2" type="ORF">GCM10007140_35270</name>
</gene>
<dbReference type="EMBL" id="BMFK01000005">
    <property type="protein sequence ID" value="GGE82586.1"/>
    <property type="molecule type" value="Genomic_DNA"/>
</dbReference>
<accession>A0A917AY39</accession>
<reference evidence="2" key="2">
    <citation type="submission" date="2020-09" db="EMBL/GenBank/DDBJ databases">
        <authorList>
            <person name="Sun Q."/>
            <person name="Zhou Y."/>
        </authorList>
    </citation>
    <scope>NUCLEOTIDE SEQUENCE</scope>
    <source>
        <strain evidence="2">CGMCC 1.12698</strain>
    </source>
</reference>
<dbReference type="PANTHER" id="PTHR48079">
    <property type="entry name" value="PROTEIN YEEZ"/>
    <property type="match status" value="1"/>
</dbReference>
<dbReference type="GO" id="GO:0005737">
    <property type="term" value="C:cytoplasm"/>
    <property type="evidence" value="ECO:0007669"/>
    <property type="project" value="TreeGrafter"/>
</dbReference>
<evidence type="ECO:0000313" key="3">
    <source>
        <dbReference type="Proteomes" id="UP000605259"/>
    </source>
</evidence>
<dbReference type="GO" id="GO:0004029">
    <property type="term" value="F:aldehyde dehydrogenase (NAD+) activity"/>
    <property type="evidence" value="ECO:0007669"/>
    <property type="project" value="TreeGrafter"/>
</dbReference>
<dbReference type="Proteomes" id="UP000605259">
    <property type="component" value="Unassembled WGS sequence"/>
</dbReference>
<protein>
    <submittedName>
        <fullName evidence="2">Membrane protein</fullName>
    </submittedName>
</protein>
<sequence length="310" mass="35183">MKVLVLGASGGMGYALVKELCARGISVVAFARGKEKLRQLFQQEKLVEIIGGDVFNLEEVEKAAQGVEIIFHAINVPYEEWTDKQPQLLANILHVAKQRATKLVMVDNIYAYGRSNGKKVTEDVQKNPHTKKGKIRLQLEKMAKQSGVDVLICHFPDFYGPHATNTLLHFTLEQIVRNKRAMFVGDLHIAREYIYTPDGARALVELALRNDTYNQNWNIPASDLITGTEIVSLAQEIIAYKKKAFVVKKGFIRMLGMFNKNMREVVEMFYLTEEPVILSGEKYEREIGLFPCTSYQEGIRQTLESIQQQS</sequence>
<keyword evidence="3" id="KW-1185">Reference proteome</keyword>
<dbReference type="PANTHER" id="PTHR48079:SF6">
    <property type="entry name" value="NAD(P)-BINDING DOMAIN-CONTAINING PROTEIN-RELATED"/>
    <property type="match status" value="1"/>
</dbReference>
<dbReference type="InterPro" id="IPR051783">
    <property type="entry name" value="NAD(P)-dependent_oxidoreduct"/>
</dbReference>
<proteinExistence type="predicted"/>